<name>A0A423W3L1_CYTCH</name>
<evidence type="ECO:0000313" key="2">
    <source>
        <dbReference type="Proteomes" id="UP000284375"/>
    </source>
</evidence>
<evidence type="ECO:0000313" key="1">
    <source>
        <dbReference type="EMBL" id="ROV97900.1"/>
    </source>
</evidence>
<dbReference type="GO" id="GO:0000209">
    <property type="term" value="P:protein polyubiquitination"/>
    <property type="evidence" value="ECO:0007669"/>
    <property type="project" value="TreeGrafter"/>
</dbReference>
<gene>
    <name evidence="1" type="ORF">VSDG_04940</name>
</gene>
<comment type="caution">
    <text evidence="1">The sequence shown here is derived from an EMBL/GenBank/DDBJ whole genome shotgun (WGS) entry which is preliminary data.</text>
</comment>
<dbReference type="GO" id="GO:0005829">
    <property type="term" value="C:cytosol"/>
    <property type="evidence" value="ECO:0007669"/>
    <property type="project" value="TreeGrafter"/>
</dbReference>
<dbReference type="PANTHER" id="PTHR31531">
    <property type="entry name" value="E3 UBIQUITIN-PROTEIN LIGASE E3D FAMILY MEMBER"/>
    <property type="match status" value="1"/>
</dbReference>
<dbReference type="GO" id="GO:0043161">
    <property type="term" value="P:proteasome-mediated ubiquitin-dependent protein catabolic process"/>
    <property type="evidence" value="ECO:0007669"/>
    <property type="project" value="TreeGrafter"/>
</dbReference>
<reference evidence="1 2" key="1">
    <citation type="submission" date="2015-09" db="EMBL/GenBank/DDBJ databases">
        <title>Host preference determinants of Valsa canker pathogens revealed by comparative genomics.</title>
        <authorList>
            <person name="Yin Z."/>
            <person name="Huang L."/>
        </authorList>
    </citation>
    <scope>NUCLEOTIDE SEQUENCE [LARGE SCALE GENOMIC DNA]</scope>
    <source>
        <strain evidence="1 2">YSFL</strain>
    </source>
</reference>
<dbReference type="STRING" id="252740.A0A423W3L1"/>
<dbReference type="GO" id="GO:0030332">
    <property type="term" value="F:cyclin binding"/>
    <property type="evidence" value="ECO:0007669"/>
    <property type="project" value="TreeGrafter"/>
</dbReference>
<proteinExistence type="predicted"/>
<dbReference type="GO" id="GO:0005634">
    <property type="term" value="C:nucleus"/>
    <property type="evidence" value="ECO:0007669"/>
    <property type="project" value="TreeGrafter"/>
</dbReference>
<dbReference type="OrthoDB" id="66510at2759"/>
<dbReference type="GO" id="GO:0006513">
    <property type="term" value="P:protein monoubiquitination"/>
    <property type="evidence" value="ECO:0007669"/>
    <property type="project" value="TreeGrafter"/>
</dbReference>
<dbReference type="GO" id="GO:0061630">
    <property type="term" value="F:ubiquitin protein ligase activity"/>
    <property type="evidence" value="ECO:0007669"/>
    <property type="project" value="TreeGrafter"/>
</dbReference>
<dbReference type="GO" id="GO:0000151">
    <property type="term" value="C:ubiquitin ligase complex"/>
    <property type="evidence" value="ECO:0007669"/>
    <property type="project" value="TreeGrafter"/>
</dbReference>
<dbReference type="Pfam" id="PF09814">
    <property type="entry name" value="HECT_2"/>
    <property type="match status" value="1"/>
</dbReference>
<dbReference type="PANTHER" id="PTHR31531:SF2">
    <property type="entry name" value="E3 UBIQUITIN-PROTEIN LIGASE E3D"/>
    <property type="match status" value="1"/>
</dbReference>
<keyword evidence="2" id="KW-1185">Reference proteome</keyword>
<dbReference type="Proteomes" id="UP000284375">
    <property type="component" value="Unassembled WGS sequence"/>
</dbReference>
<sequence length="467" mass="51452">MAADTSPHQPATPNIYAELLPRLGRISVVIHLPTPSTYKTKVLVSNDASRLIVWHEDATTEMRLPAKVLEPVGEHLRGEIKPGLDEMSWRLTPVPDDVKSSMSADDAVPWSASQLKPGLRVTCRACDGVVVAEHNIKVFKDLPSENWAEMMELWHCHKPRVGHPAANNPNGTSANDEVGHEKASETDLASRGYGANSAIVAQKGTGFVDMMTMLFHEDDCRCLMGIKEGIRPGLTRLDGMHTVTLAQEQSRLARLAPSELSKSFQTLVSAKWTVPYNALVSGSVQSEDIGGFRTLDAFCRDCHSQLGRFDDRKNGVSLFKWKLNMMEHVGANGLLTSEYNTSDYRHLPDPPTLSHCLAAALVATQARSGSAKVVLQGEKEAVTVWILNPSIRFSCLAKQGVSAMKLLYRSEAMDEEEINVTDEVVEEIKKILEEGNAYLPPDEKTRAFGGQEGTWTVSLLERWQPSV</sequence>
<accession>A0A423W3L1</accession>
<dbReference type="EMBL" id="LJZO01000015">
    <property type="protein sequence ID" value="ROV97900.1"/>
    <property type="molecule type" value="Genomic_DNA"/>
</dbReference>
<evidence type="ECO:0008006" key="3">
    <source>
        <dbReference type="Google" id="ProtNLM"/>
    </source>
</evidence>
<dbReference type="GO" id="GO:0051865">
    <property type="term" value="P:protein autoubiquitination"/>
    <property type="evidence" value="ECO:0007669"/>
    <property type="project" value="TreeGrafter"/>
</dbReference>
<dbReference type="AlphaFoldDB" id="A0A423W3L1"/>
<dbReference type="InterPro" id="IPR019193">
    <property type="entry name" value="UBQ-conj_enz_E2-bd_prot"/>
</dbReference>
<protein>
    <recommendedName>
        <fullName evidence="3">Ubiquitin-conjugating enzyme E2-binding protein</fullName>
    </recommendedName>
</protein>
<organism evidence="1 2">
    <name type="scientific">Cytospora chrysosperma</name>
    <name type="common">Cytospora canker fungus</name>
    <name type="synonym">Sphaeria chrysosperma</name>
    <dbReference type="NCBI Taxonomy" id="252740"/>
    <lineage>
        <taxon>Eukaryota</taxon>
        <taxon>Fungi</taxon>
        <taxon>Dikarya</taxon>
        <taxon>Ascomycota</taxon>
        <taxon>Pezizomycotina</taxon>
        <taxon>Sordariomycetes</taxon>
        <taxon>Sordariomycetidae</taxon>
        <taxon>Diaporthales</taxon>
        <taxon>Cytosporaceae</taxon>
        <taxon>Cytospora</taxon>
    </lineage>
</organism>
<dbReference type="GO" id="GO:0031624">
    <property type="term" value="F:ubiquitin conjugating enzyme binding"/>
    <property type="evidence" value="ECO:0007669"/>
    <property type="project" value="TreeGrafter"/>
</dbReference>